<dbReference type="Gene3D" id="2.60.40.150">
    <property type="entry name" value="C2 domain"/>
    <property type="match status" value="1"/>
</dbReference>
<feature type="region of interest" description="Disordered" evidence="1">
    <location>
        <begin position="216"/>
        <end position="262"/>
    </location>
</feature>
<dbReference type="PROSITE" id="PS50004">
    <property type="entry name" value="C2"/>
    <property type="match status" value="1"/>
</dbReference>
<dbReference type="AlphaFoldDB" id="A0A9D5AEX6"/>
<dbReference type="Gramene" id="Psat5g070080.1">
    <property type="protein sequence ID" value="Psat5g070080.1.cds"/>
    <property type="gene ID" value="Psat5g070080"/>
</dbReference>
<dbReference type="PANTHER" id="PTHR32246:SF153">
    <property type="entry name" value="LIPID-BINDING (CALB DOMAIN) FAMILY PROTEIN, PUTATIVE-RELATED"/>
    <property type="match status" value="1"/>
</dbReference>
<dbReference type="Gramene" id="PSAT_LOCUS23202_t1">
    <property type="protein sequence ID" value="CAL5204187.1"/>
    <property type="gene ID" value="PSAT_LOCUS23202"/>
</dbReference>
<evidence type="ECO:0000313" key="3">
    <source>
        <dbReference type="EMBL" id="KAI5405321.1"/>
    </source>
</evidence>
<dbReference type="EMBL" id="JAMSHJ010000005">
    <property type="protein sequence ID" value="KAI5405321.1"/>
    <property type="molecule type" value="Genomic_DNA"/>
</dbReference>
<dbReference type="Proteomes" id="UP001058974">
    <property type="component" value="Chromosome 5"/>
</dbReference>
<dbReference type="InterPro" id="IPR000008">
    <property type="entry name" value="C2_dom"/>
</dbReference>
<dbReference type="OrthoDB" id="1910234at2759"/>
<evidence type="ECO:0000259" key="2">
    <source>
        <dbReference type="PROSITE" id="PS50004"/>
    </source>
</evidence>
<name>A0A9D5AEX6_PEA</name>
<dbReference type="SUPFAM" id="SSF49562">
    <property type="entry name" value="C2 domain (Calcium/lipid-binding domain, CaLB)"/>
    <property type="match status" value="1"/>
</dbReference>
<reference evidence="3 4" key="1">
    <citation type="journal article" date="2022" name="Nat. Genet.">
        <title>Improved pea reference genome and pan-genome highlight genomic features and evolutionary characteristics.</title>
        <authorList>
            <person name="Yang T."/>
            <person name="Liu R."/>
            <person name="Luo Y."/>
            <person name="Hu S."/>
            <person name="Wang D."/>
            <person name="Wang C."/>
            <person name="Pandey M.K."/>
            <person name="Ge S."/>
            <person name="Xu Q."/>
            <person name="Li N."/>
            <person name="Li G."/>
            <person name="Huang Y."/>
            <person name="Saxena R.K."/>
            <person name="Ji Y."/>
            <person name="Li M."/>
            <person name="Yan X."/>
            <person name="He Y."/>
            <person name="Liu Y."/>
            <person name="Wang X."/>
            <person name="Xiang C."/>
            <person name="Varshney R.K."/>
            <person name="Ding H."/>
            <person name="Gao S."/>
            <person name="Zong X."/>
        </authorList>
    </citation>
    <scope>NUCLEOTIDE SEQUENCE [LARGE SCALE GENOMIC DNA]</scope>
    <source>
        <strain evidence="3 4">cv. Zhongwan 6</strain>
    </source>
</reference>
<comment type="caution">
    <text evidence="3">The sequence shown here is derived from an EMBL/GenBank/DDBJ whole genome shotgun (WGS) entry which is preliminary data.</text>
</comment>
<dbReference type="GO" id="GO:0006952">
    <property type="term" value="P:defense response"/>
    <property type="evidence" value="ECO:0007669"/>
    <property type="project" value="InterPro"/>
</dbReference>
<evidence type="ECO:0000256" key="1">
    <source>
        <dbReference type="SAM" id="MobiDB-lite"/>
    </source>
</evidence>
<dbReference type="InterPro" id="IPR035892">
    <property type="entry name" value="C2_domain_sf"/>
</dbReference>
<dbReference type="InterPro" id="IPR044750">
    <property type="entry name" value="C2_SRC2/BAP"/>
</dbReference>
<dbReference type="Pfam" id="PF00168">
    <property type="entry name" value="C2"/>
    <property type="match status" value="1"/>
</dbReference>
<protein>
    <recommendedName>
        <fullName evidence="2">C2 domain-containing protein</fullName>
    </recommendedName>
</protein>
<accession>A0A9D5AEX6</accession>
<dbReference type="CDD" id="cd04051">
    <property type="entry name" value="C2_SRC2_like"/>
    <property type="match status" value="1"/>
</dbReference>
<keyword evidence="4" id="KW-1185">Reference proteome</keyword>
<evidence type="ECO:0000313" key="4">
    <source>
        <dbReference type="Proteomes" id="UP001058974"/>
    </source>
</evidence>
<feature type="domain" description="C2" evidence="2">
    <location>
        <begin position="1"/>
        <end position="109"/>
    </location>
</feature>
<dbReference type="SMART" id="SM00239">
    <property type="entry name" value="C2"/>
    <property type="match status" value="1"/>
</dbReference>
<dbReference type="Gramene" id="Psat05G0219500-T1">
    <property type="protein sequence ID" value="KAI5405321.1"/>
    <property type="gene ID" value="KIW84_052195"/>
</dbReference>
<proteinExistence type="predicted"/>
<dbReference type="PANTHER" id="PTHR32246">
    <property type="entry name" value="INGRESSION PROTEIN FIC1"/>
    <property type="match status" value="1"/>
</dbReference>
<gene>
    <name evidence="3" type="ORF">KIW84_052195</name>
</gene>
<sequence>MEIIWVEFCLKSAHGLQHSTSLWKRQWYAVGWIDHNSKYCTKVVNSGNANPVWKTNFAVPVDDSMPNMQDLALNVEVYCIDPIFKEKLHGSATIGLKKFLFKQVKNNEASMPNQEGVRSYQLQKKKSNKPRGFVDILIHISDGKKELDSQPVGSKERTVLLDYGNNAHRTAEEGLRQAYPQKQPQDSIYQPENYEHTNVPDSFSVPFATTNYSDQYEGEPSYHRAAGPARPSYHTTAGPNYHTAKAGPSYQPHRTRTPPPSPPYNVGYIPTFLSRNDGLHPSFTDIPQFTEEPCQTEPPGVVLEISAEALAAGAAIFGDDFLSGFDVLQS</sequence>
<organism evidence="3 4">
    <name type="scientific">Pisum sativum</name>
    <name type="common">Garden pea</name>
    <name type="synonym">Lathyrus oleraceus</name>
    <dbReference type="NCBI Taxonomy" id="3888"/>
    <lineage>
        <taxon>Eukaryota</taxon>
        <taxon>Viridiplantae</taxon>
        <taxon>Streptophyta</taxon>
        <taxon>Embryophyta</taxon>
        <taxon>Tracheophyta</taxon>
        <taxon>Spermatophyta</taxon>
        <taxon>Magnoliopsida</taxon>
        <taxon>eudicotyledons</taxon>
        <taxon>Gunneridae</taxon>
        <taxon>Pentapetalae</taxon>
        <taxon>rosids</taxon>
        <taxon>fabids</taxon>
        <taxon>Fabales</taxon>
        <taxon>Fabaceae</taxon>
        <taxon>Papilionoideae</taxon>
        <taxon>50 kb inversion clade</taxon>
        <taxon>NPAAA clade</taxon>
        <taxon>Hologalegina</taxon>
        <taxon>IRL clade</taxon>
        <taxon>Fabeae</taxon>
        <taxon>Lathyrus</taxon>
    </lineage>
</organism>